<keyword evidence="3" id="KW-1185">Reference proteome</keyword>
<organism evidence="2 3">
    <name type="scientific">Aphis craccivora</name>
    <name type="common">Cowpea aphid</name>
    <dbReference type="NCBI Taxonomy" id="307492"/>
    <lineage>
        <taxon>Eukaryota</taxon>
        <taxon>Metazoa</taxon>
        <taxon>Ecdysozoa</taxon>
        <taxon>Arthropoda</taxon>
        <taxon>Hexapoda</taxon>
        <taxon>Insecta</taxon>
        <taxon>Pterygota</taxon>
        <taxon>Neoptera</taxon>
        <taxon>Paraneoptera</taxon>
        <taxon>Hemiptera</taxon>
        <taxon>Sternorrhyncha</taxon>
        <taxon>Aphidomorpha</taxon>
        <taxon>Aphidoidea</taxon>
        <taxon>Aphididae</taxon>
        <taxon>Aphidini</taxon>
        <taxon>Aphis</taxon>
        <taxon>Aphis</taxon>
    </lineage>
</organism>
<dbReference type="Proteomes" id="UP000478052">
    <property type="component" value="Unassembled WGS sequence"/>
</dbReference>
<evidence type="ECO:0000313" key="3">
    <source>
        <dbReference type="Proteomes" id="UP000478052"/>
    </source>
</evidence>
<dbReference type="OrthoDB" id="6600894at2759"/>
<dbReference type="InterPro" id="IPR006580">
    <property type="entry name" value="Znf_TTF"/>
</dbReference>
<name>A0A6G0VSU8_APHCR</name>
<feature type="non-terminal residue" evidence="2">
    <location>
        <position position="1"/>
    </location>
</feature>
<dbReference type="PANTHER" id="PTHR45749:SF23">
    <property type="entry name" value="ZINC FINGER MYM-TYPE PROTEIN 1-LIKE"/>
    <property type="match status" value="1"/>
</dbReference>
<evidence type="ECO:0000313" key="2">
    <source>
        <dbReference type="EMBL" id="KAF0707244.1"/>
    </source>
</evidence>
<dbReference type="SMART" id="SM00597">
    <property type="entry name" value="ZnF_TTF"/>
    <property type="match status" value="1"/>
</dbReference>
<dbReference type="AlphaFoldDB" id="A0A6G0VSU8"/>
<protein>
    <submittedName>
        <fullName evidence="2">Zinc finger MYM-type protein 1-like</fullName>
    </submittedName>
</protein>
<comment type="caution">
    <text evidence="2">The sequence shown here is derived from an EMBL/GenBank/DDBJ whole genome shotgun (WGS) entry which is preliminary data.</text>
</comment>
<accession>A0A6G0VSU8</accession>
<evidence type="ECO:0000259" key="1">
    <source>
        <dbReference type="SMART" id="SM00597"/>
    </source>
</evidence>
<proteinExistence type="predicted"/>
<reference evidence="2 3" key="1">
    <citation type="submission" date="2019-08" db="EMBL/GenBank/DDBJ databases">
        <title>Whole genome of Aphis craccivora.</title>
        <authorList>
            <person name="Voronova N.V."/>
            <person name="Shulinski R.S."/>
            <person name="Bandarenka Y.V."/>
            <person name="Zhorov D.G."/>
            <person name="Warner D."/>
        </authorList>
    </citation>
    <scope>NUCLEOTIDE SEQUENCE [LARGE SCALE GENOMIC DNA]</scope>
    <source>
        <strain evidence="2">180601</strain>
        <tissue evidence="2">Whole Body</tissue>
    </source>
</reference>
<dbReference type="PANTHER" id="PTHR45749">
    <property type="match status" value="1"/>
</dbReference>
<dbReference type="SUPFAM" id="SSF53098">
    <property type="entry name" value="Ribonuclease H-like"/>
    <property type="match status" value="1"/>
</dbReference>
<dbReference type="InterPro" id="IPR025398">
    <property type="entry name" value="DUF4371"/>
</dbReference>
<feature type="non-terminal residue" evidence="2">
    <location>
        <position position="731"/>
    </location>
</feature>
<gene>
    <name evidence="2" type="ORF">FWK35_00038550</name>
</gene>
<dbReference type="Pfam" id="PF14291">
    <property type="entry name" value="DUF4371"/>
    <property type="match status" value="1"/>
</dbReference>
<dbReference type="InterPro" id="IPR012337">
    <property type="entry name" value="RNaseH-like_sf"/>
</dbReference>
<dbReference type="EMBL" id="VUJU01012619">
    <property type="protein sequence ID" value="KAF0707244.1"/>
    <property type="molecule type" value="Genomic_DNA"/>
</dbReference>
<sequence length="731" mass="84053">AEITVYDCNDKSQIPGSDPVKWNLNLDSINFLLANPPKIDISTIPFAETKRMFGNISRRLTPEHFMRKLQNGEKKLREWVLYSLSKNALFCFQCLLFSPKPTVFGNRNEGFINWKKCNECLQEHETSKTHAESVRIWFSRIKKDDRGVIDLELKINIENQISYWKNVLYRVVETVSFLASRGLAFRGNSHNFGSKQNGNYLGCLELVAKFDPFLSAHIANYGNKGKGNVSYLSSNICDEFITLMSNTVMDKIVSEIKERKYFSLIVDSTPDVTTRDQLTVAIRYISNEGLPVERFLGFIPSVGHKRSDMEQALLKKFCELNIDLKYCRGQSYDNASNMSGIYNGLQTRIKNYSSTAFFVPCSAHSLNLIGSNAADTTQEGTKFFFICQAIYNFFSVSTFRWNILTNIIEKNSGCVKIKKLCSTRWSSRYDVCKAMYNGYAQVLSALNTICDDEGQKKDTRHEARSIKNKIESLNFCFMICMWTPILQRFNATSISLQSIDIDLATVVTLYESLEKYVGDFRERFDVYLQQAKTMCSKQLFSWDGVRQKKRNKFFDETENNDKLLEGVHKMKCEVFFVIIDRLVMNLRERKLSYTDINNNLGFILKLDTLDNNEIRESAKNLVKIYPEDLNETFIEELVQFKNIVNLFSKEDKSSFISLLKCLSNSSLLTTFPNVEIVLRIFCCMASSNASGKRSFSVLKRIKNYLRSALVDEKMSSLSILNIEADLLQQID</sequence>
<feature type="domain" description="TTF-type" evidence="1">
    <location>
        <begin position="64"/>
        <end position="146"/>
    </location>
</feature>